<sequence length="101" mass="11520">MSPTEEQGAVISVKEIYNQMQEMNKSLQRIESRLAVFEAKMESLKTVDERSILAKDLAENAINQSNEAIRLAEKLDSHITWIWRTIIIGAGSALFSFFFLK</sequence>
<dbReference type="STRING" id="46223.SAMN05421852_12551"/>
<proteinExistence type="predicted"/>
<keyword evidence="4" id="KW-1185">Reference proteome</keyword>
<dbReference type="AlphaFoldDB" id="A0A1I3UIS6"/>
<organism evidence="3 4">
    <name type="scientific">Thermoflavimicrobium dichotomicum</name>
    <dbReference type="NCBI Taxonomy" id="46223"/>
    <lineage>
        <taxon>Bacteria</taxon>
        <taxon>Bacillati</taxon>
        <taxon>Bacillota</taxon>
        <taxon>Bacilli</taxon>
        <taxon>Bacillales</taxon>
        <taxon>Thermoactinomycetaceae</taxon>
        <taxon>Thermoflavimicrobium</taxon>
    </lineage>
</organism>
<dbReference type="RefSeq" id="WP_093231541.1">
    <property type="nucleotide sequence ID" value="NZ_FORR01000025.1"/>
</dbReference>
<accession>A0A1I3UIS6</accession>
<gene>
    <name evidence="3" type="ORF">SAMN05421852_12551</name>
</gene>
<protein>
    <recommendedName>
        <fullName evidence="5">Haemolysin XhlA</fullName>
    </recommendedName>
</protein>
<dbReference type="OrthoDB" id="2971576at2"/>
<dbReference type="Proteomes" id="UP000199545">
    <property type="component" value="Unassembled WGS sequence"/>
</dbReference>
<evidence type="ECO:0000313" key="4">
    <source>
        <dbReference type="Proteomes" id="UP000199545"/>
    </source>
</evidence>
<evidence type="ECO:0000256" key="2">
    <source>
        <dbReference type="SAM" id="Phobius"/>
    </source>
</evidence>
<feature type="coiled-coil region" evidence="1">
    <location>
        <begin position="13"/>
        <end position="75"/>
    </location>
</feature>
<keyword evidence="2" id="KW-0472">Membrane</keyword>
<keyword evidence="1" id="KW-0175">Coiled coil</keyword>
<evidence type="ECO:0000313" key="3">
    <source>
        <dbReference type="EMBL" id="SFJ83394.1"/>
    </source>
</evidence>
<dbReference type="EMBL" id="FORR01000025">
    <property type="protein sequence ID" value="SFJ83394.1"/>
    <property type="molecule type" value="Genomic_DNA"/>
</dbReference>
<evidence type="ECO:0000256" key="1">
    <source>
        <dbReference type="SAM" id="Coils"/>
    </source>
</evidence>
<keyword evidence="2" id="KW-1133">Transmembrane helix</keyword>
<keyword evidence="2" id="KW-0812">Transmembrane</keyword>
<feature type="transmembrane region" description="Helical" evidence="2">
    <location>
        <begin position="81"/>
        <end position="100"/>
    </location>
</feature>
<name>A0A1I3UIS6_9BACL</name>
<evidence type="ECO:0008006" key="5">
    <source>
        <dbReference type="Google" id="ProtNLM"/>
    </source>
</evidence>
<reference evidence="3 4" key="1">
    <citation type="submission" date="2016-10" db="EMBL/GenBank/DDBJ databases">
        <authorList>
            <person name="de Groot N.N."/>
        </authorList>
    </citation>
    <scope>NUCLEOTIDE SEQUENCE [LARGE SCALE GENOMIC DNA]</scope>
    <source>
        <strain evidence="3 4">DSM 44778</strain>
    </source>
</reference>